<feature type="domain" description="Pseudouridine synthase RsuA/RluA-like" evidence="7">
    <location>
        <begin position="165"/>
        <end position="321"/>
    </location>
</feature>
<dbReference type="PROSITE" id="PS01129">
    <property type="entry name" value="PSI_RLU"/>
    <property type="match status" value="1"/>
</dbReference>
<evidence type="ECO:0000256" key="5">
    <source>
        <dbReference type="RuleBase" id="RU362028"/>
    </source>
</evidence>
<dbReference type="Gene3D" id="3.10.290.10">
    <property type="entry name" value="RNA-binding S4 domain"/>
    <property type="match status" value="1"/>
</dbReference>
<sequence>MEQNPLNFMRGRDFRMKVAGDDDRHQRGESNNNQNPHDDDEPCQDARWAGIRVFQIHDTPHLLFARTTLMNPLPHPEIDTKLEVSPEDAGQRLDRFLAGKLSAYSRSRLKALIEVGHITCNGIAMTEPSSLTRAGQVIRVIVPGALPATLIGQDIPLNILFEDRDLIVLDKAPGLVVHPAPGNEAGTLVNALIAHCGDRLEGIGGEKRPGIVHRLDKDTSGLMVVAKTALAHNALSEAFAARNIERAYHALAWGILPPESIFEGSIGRDRRDRKRMAVVTGQGKHALTRVRTLSVHAGCVSKIECRLMTGRTHQIRVHLAHAGHPLLGDPVYLRRIPAAAKNLPLSARQAALDFPRQALDAVVLGFTHPRTGEMLRFEKNLAPDIVQLLDTIGV</sequence>
<evidence type="ECO:0000256" key="6">
    <source>
        <dbReference type="SAM" id="MobiDB-lite"/>
    </source>
</evidence>
<dbReference type="Gene3D" id="3.30.2350.10">
    <property type="entry name" value="Pseudouridine synthase"/>
    <property type="match status" value="1"/>
</dbReference>
<dbReference type="InterPro" id="IPR036986">
    <property type="entry name" value="S4_RNA-bd_sf"/>
</dbReference>
<evidence type="ECO:0000256" key="3">
    <source>
        <dbReference type="ARBA" id="ARBA00036882"/>
    </source>
</evidence>
<dbReference type="CDD" id="cd02869">
    <property type="entry name" value="PseudoU_synth_RluA_like"/>
    <property type="match status" value="1"/>
</dbReference>
<reference evidence="9 10" key="1">
    <citation type="submission" date="2023-10" db="EMBL/GenBank/DDBJ databases">
        <title>Sorlinia euscelidii gen. nov., sp. nov., an acetic acid bacteria isolated from the gut of Euscelidius variegatus emitter.</title>
        <authorList>
            <person name="Michoud G."/>
            <person name="Marasco R."/>
            <person name="Seferji K."/>
            <person name="Gonella E."/>
            <person name="Garuglieri E."/>
            <person name="Alma A."/>
            <person name="Mapelli F."/>
            <person name="Borin S."/>
            <person name="Daffonchio D."/>
            <person name="Crotti E."/>
        </authorList>
    </citation>
    <scope>NUCLEOTIDE SEQUENCE [LARGE SCALE GENOMIC DNA]</scope>
    <source>
        <strain evidence="9 10">EV16P</strain>
    </source>
</reference>
<dbReference type="PANTHER" id="PTHR21600:SF44">
    <property type="entry name" value="RIBOSOMAL LARGE SUBUNIT PSEUDOURIDINE SYNTHASE D"/>
    <property type="match status" value="1"/>
</dbReference>
<dbReference type="InterPro" id="IPR006224">
    <property type="entry name" value="PsdUridine_synth_RluA-like_CS"/>
</dbReference>
<dbReference type="Proteomes" id="UP001312908">
    <property type="component" value="Unassembled WGS sequence"/>
</dbReference>
<evidence type="ECO:0000259" key="8">
    <source>
        <dbReference type="Pfam" id="PF01479"/>
    </source>
</evidence>
<comment type="caution">
    <text evidence="9">The sequence shown here is derived from an EMBL/GenBank/DDBJ whole genome shotgun (WGS) entry which is preliminary data.</text>
</comment>
<comment type="catalytic activity">
    <reaction evidence="5">
        <text>a uridine in RNA = a pseudouridine in RNA</text>
        <dbReference type="Rhea" id="RHEA:48348"/>
        <dbReference type="Rhea" id="RHEA-COMP:12068"/>
        <dbReference type="Rhea" id="RHEA-COMP:12069"/>
        <dbReference type="ChEBI" id="CHEBI:65314"/>
        <dbReference type="ChEBI" id="CHEBI:65315"/>
    </reaction>
</comment>
<dbReference type="PROSITE" id="PS50889">
    <property type="entry name" value="S4"/>
    <property type="match status" value="1"/>
</dbReference>
<dbReference type="InterPro" id="IPR002942">
    <property type="entry name" value="S4_RNA-bd"/>
</dbReference>
<comment type="catalytic activity">
    <reaction evidence="3">
        <text>uridine(1911/1915/1917) in 23S rRNA = pseudouridine(1911/1915/1917) in 23S rRNA</text>
        <dbReference type="Rhea" id="RHEA:42524"/>
        <dbReference type="Rhea" id="RHEA-COMP:10097"/>
        <dbReference type="Rhea" id="RHEA-COMP:10098"/>
        <dbReference type="ChEBI" id="CHEBI:65314"/>
        <dbReference type="ChEBI" id="CHEBI:65315"/>
        <dbReference type="EC" id="5.4.99.23"/>
    </reaction>
</comment>
<keyword evidence="10" id="KW-1185">Reference proteome</keyword>
<comment type="similarity">
    <text evidence="1 5">Belongs to the pseudouridine synthase RluA family.</text>
</comment>
<comment type="function">
    <text evidence="5">Responsible for synthesis of pseudouridine from uracil.</text>
</comment>
<dbReference type="SUPFAM" id="SSF55174">
    <property type="entry name" value="Alpha-L RNA-binding motif"/>
    <property type="match status" value="1"/>
</dbReference>
<gene>
    <name evidence="9" type="ORF">DOFOFD_00870</name>
</gene>
<name>A0ABU7TYR5_9PROT</name>
<feature type="region of interest" description="Disordered" evidence="6">
    <location>
        <begin position="21"/>
        <end position="42"/>
    </location>
</feature>
<dbReference type="EMBL" id="JAWJZY010000001">
    <property type="protein sequence ID" value="MEE8657572.1"/>
    <property type="molecule type" value="Genomic_DNA"/>
</dbReference>
<dbReference type="SUPFAM" id="SSF55120">
    <property type="entry name" value="Pseudouridine synthase"/>
    <property type="match status" value="1"/>
</dbReference>
<dbReference type="Pfam" id="PF00849">
    <property type="entry name" value="PseudoU_synth_2"/>
    <property type="match status" value="1"/>
</dbReference>
<evidence type="ECO:0000256" key="4">
    <source>
        <dbReference type="PROSITE-ProRule" id="PRU00182"/>
    </source>
</evidence>
<dbReference type="InterPro" id="IPR050188">
    <property type="entry name" value="RluA_PseudoU_synthase"/>
</dbReference>
<evidence type="ECO:0000256" key="1">
    <source>
        <dbReference type="ARBA" id="ARBA00010876"/>
    </source>
</evidence>
<protein>
    <recommendedName>
        <fullName evidence="5">Pseudouridine synthase</fullName>
        <ecNumber evidence="5">5.4.99.-</ecNumber>
    </recommendedName>
</protein>
<evidence type="ECO:0000256" key="2">
    <source>
        <dbReference type="ARBA" id="ARBA00023235"/>
    </source>
</evidence>
<organism evidence="9 10">
    <name type="scientific">Sorlinia euscelidii</name>
    <dbReference type="NCBI Taxonomy" id="3081148"/>
    <lineage>
        <taxon>Bacteria</taxon>
        <taxon>Pseudomonadati</taxon>
        <taxon>Pseudomonadota</taxon>
        <taxon>Alphaproteobacteria</taxon>
        <taxon>Acetobacterales</taxon>
        <taxon>Acetobacteraceae</taxon>
        <taxon>Sorlinia</taxon>
    </lineage>
</organism>
<dbReference type="InterPro" id="IPR006225">
    <property type="entry name" value="PsdUridine_synth_RluC/D"/>
</dbReference>
<dbReference type="PANTHER" id="PTHR21600">
    <property type="entry name" value="MITOCHONDRIAL RNA PSEUDOURIDINE SYNTHASE"/>
    <property type="match status" value="1"/>
</dbReference>
<keyword evidence="2 5" id="KW-0413">Isomerase</keyword>
<dbReference type="InterPro" id="IPR006145">
    <property type="entry name" value="PsdUridine_synth_RsuA/RluA"/>
</dbReference>
<evidence type="ECO:0000313" key="10">
    <source>
        <dbReference type="Proteomes" id="UP001312908"/>
    </source>
</evidence>
<dbReference type="Pfam" id="PF01479">
    <property type="entry name" value="S4"/>
    <property type="match status" value="1"/>
</dbReference>
<evidence type="ECO:0000259" key="7">
    <source>
        <dbReference type="Pfam" id="PF00849"/>
    </source>
</evidence>
<keyword evidence="4" id="KW-0694">RNA-binding</keyword>
<accession>A0ABU7TYR5</accession>
<dbReference type="InterPro" id="IPR020103">
    <property type="entry name" value="PsdUridine_synth_cat_dom_sf"/>
</dbReference>
<proteinExistence type="inferred from homology"/>
<evidence type="ECO:0000313" key="9">
    <source>
        <dbReference type="EMBL" id="MEE8657572.1"/>
    </source>
</evidence>
<dbReference type="NCBIfam" id="TIGR00005">
    <property type="entry name" value="rluA_subfam"/>
    <property type="match status" value="1"/>
</dbReference>
<dbReference type="CDD" id="cd00165">
    <property type="entry name" value="S4"/>
    <property type="match status" value="1"/>
</dbReference>
<dbReference type="EC" id="5.4.99.-" evidence="5"/>
<feature type="domain" description="RNA-binding S4" evidence="8">
    <location>
        <begin position="91"/>
        <end position="138"/>
    </location>
</feature>